<dbReference type="EMBL" id="JADGKB010000075">
    <property type="protein sequence ID" value="KAJ3254923.1"/>
    <property type="molecule type" value="Genomic_DNA"/>
</dbReference>
<comment type="caution">
    <text evidence="1">The sequence shown here is derived from an EMBL/GenBank/DDBJ whole genome shotgun (WGS) entry which is preliminary data.</text>
</comment>
<evidence type="ECO:0000313" key="1">
    <source>
        <dbReference type="EMBL" id="KAJ3254923.1"/>
    </source>
</evidence>
<sequence length="216" mass="25247">MKRNARSAKYSVSRDIDNDTWGEIEPLHPSPSGKIQVVDAQEFYKRKISENDLQSALQNYHNNESFYPDDICGDLYDYPSQIPTDEEMDEDLELALDLSYLEQKERELEFALQVSLVKQQLICMQFAQQRNTIEPVDIVAVAMDLEEFQTSAKMQQQDTHLKILKIDEFYSAKGLEIRDPQFEKELKETIQASLIDQRINDLIFDLELDFFETDSF</sequence>
<accession>A0AAD5UDD0</accession>
<organism evidence="1 2">
    <name type="scientific">Boothiomyces macroporosus</name>
    <dbReference type="NCBI Taxonomy" id="261099"/>
    <lineage>
        <taxon>Eukaryota</taxon>
        <taxon>Fungi</taxon>
        <taxon>Fungi incertae sedis</taxon>
        <taxon>Chytridiomycota</taxon>
        <taxon>Chytridiomycota incertae sedis</taxon>
        <taxon>Chytridiomycetes</taxon>
        <taxon>Rhizophydiales</taxon>
        <taxon>Terramycetaceae</taxon>
        <taxon>Boothiomyces</taxon>
    </lineage>
</organism>
<dbReference type="Proteomes" id="UP001210925">
    <property type="component" value="Unassembled WGS sequence"/>
</dbReference>
<dbReference type="AlphaFoldDB" id="A0AAD5UDD0"/>
<protein>
    <submittedName>
        <fullName evidence="1">Uncharacterized protein</fullName>
    </submittedName>
</protein>
<proteinExistence type="predicted"/>
<keyword evidence="2" id="KW-1185">Reference proteome</keyword>
<name>A0AAD5UDD0_9FUNG</name>
<evidence type="ECO:0000313" key="2">
    <source>
        <dbReference type="Proteomes" id="UP001210925"/>
    </source>
</evidence>
<gene>
    <name evidence="1" type="ORF">HK103_006720</name>
</gene>
<reference evidence="1" key="1">
    <citation type="submission" date="2020-05" db="EMBL/GenBank/DDBJ databases">
        <title>Phylogenomic resolution of chytrid fungi.</title>
        <authorList>
            <person name="Stajich J.E."/>
            <person name="Amses K."/>
            <person name="Simmons R."/>
            <person name="Seto K."/>
            <person name="Myers J."/>
            <person name="Bonds A."/>
            <person name="Quandt C.A."/>
            <person name="Barry K."/>
            <person name="Liu P."/>
            <person name="Grigoriev I."/>
            <person name="Longcore J.E."/>
            <person name="James T.Y."/>
        </authorList>
    </citation>
    <scope>NUCLEOTIDE SEQUENCE</scope>
    <source>
        <strain evidence="1">PLAUS21</strain>
    </source>
</reference>